<organism evidence="2 3">
    <name type="scientific">Enteroscipio rubneri</name>
    <dbReference type="NCBI Taxonomy" id="2070686"/>
    <lineage>
        <taxon>Bacteria</taxon>
        <taxon>Bacillati</taxon>
        <taxon>Actinomycetota</taxon>
        <taxon>Coriobacteriia</taxon>
        <taxon>Eggerthellales</taxon>
        <taxon>Eggerthellaceae</taxon>
        <taxon>Enteroscipio</taxon>
    </lineage>
</organism>
<protein>
    <submittedName>
        <fullName evidence="2">Uncharacterized protein</fullName>
    </submittedName>
</protein>
<evidence type="ECO:0000313" key="3">
    <source>
        <dbReference type="Proteomes" id="UP000236197"/>
    </source>
</evidence>
<comment type="caution">
    <text evidence="2">The sequence shown here is derived from an EMBL/GenBank/DDBJ whole genome shotgun (WGS) entry which is preliminary data.</text>
</comment>
<dbReference type="Proteomes" id="UP000236197">
    <property type="component" value="Unassembled WGS sequence"/>
</dbReference>
<gene>
    <name evidence="2" type="ORF">C2L71_03045</name>
</gene>
<sequence>MVEGTIPLTAQRSFRLAGGRRPAAAQERESRSLPFRDLRPEAEAAQTVREAAVELQRRLRL</sequence>
<evidence type="ECO:0000256" key="1">
    <source>
        <dbReference type="SAM" id="MobiDB-lite"/>
    </source>
</evidence>
<proteinExistence type="predicted"/>
<name>A0A2K2UD40_9ACTN</name>
<keyword evidence="3" id="KW-1185">Reference proteome</keyword>
<accession>A0A2K2UD40</accession>
<feature type="region of interest" description="Disordered" evidence="1">
    <location>
        <begin position="13"/>
        <end position="32"/>
    </location>
</feature>
<dbReference type="EMBL" id="PPEK01000002">
    <property type="protein sequence ID" value="PNV68255.1"/>
    <property type="molecule type" value="Genomic_DNA"/>
</dbReference>
<evidence type="ECO:0000313" key="2">
    <source>
        <dbReference type="EMBL" id="PNV68255.1"/>
    </source>
</evidence>
<dbReference type="AlphaFoldDB" id="A0A2K2UD40"/>
<reference evidence="3" key="1">
    <citation type="submission" date="2018-01" db="EMBL/GenBank/DDBJ databases">
        <title>Rubneribacter badeniensis gen. nov., sp. nov., and Colonibacter rubneri, gen. nov., sp. nov., WGS of new members of the Eggerthellaceae.</title>
        <authorList>
            <person name="Danylec N."/>
            <person name="Stoll D.A."/>
            <person name="Doetsch A."/>
            <person name="Kulling S.E."/>
            <person name="Huch M."/>
        </authorList>
    </citation>
    <scope>NUCLEOTIDE SEQUENCE [LARGE SCALE GENOMIC DNA]</scope>
    <source>
        <strain evidence="3">ResAG-96</strain>
    </source>
</reference>